<name>A0AAW0DLQ2_9AGAR</name>
<dbReference type="InterPro" id="IPR050819">
    <property type="entry name" value="Tripeptidyl-peptidase_I"/>
</dbReference>
<keyword evidence="7" id="KW-0865">Zymogen</keyword>
<dbReference type="SMART" id="SM00944">
    <property type="entry name" value="Pro-kuma_activ"/>
    <property type="match status" value="1"/>
</dbReference>
<dbReference type="Gene3D" id="3.40.50.200">
    <property type="entry name" value="Peptidase S8/S53 domain"/>
    <property type="match status" value="1"/>
</dbReference>
<evidence type="ECO:0000256" key="1">
    <source>
        <dbReference type="ARBA" id="ARBA00004239"/>
    </source>
</evidence>
<dbReference type="SUPFAM" id="SSF54897">
    <property type="entry name" value="Protease propeptides/inhibitors"/>
    <property type="match status" value="1"/>
</dbReference>
<evidence type="ECO:0000256" key="8">
    <source>
        <dbReference type="PROSITE-ProRule" id="PRU01032"/>
    </source>
</evidence>
<dbReference type="Pfam" id="PF09286">
    <property type="entry name" value="Pro-kuma_activ"/>
    <property type="match status" value="1"/>
</dbReference>
<feature type="binding site" evidence="8">
    <location>
        <position position="534"/>
    </location>
    <ligand>
        <name>Ca(2+)</name>
        <dbReference type="ChEBI" id="CHEBI:29108"/>
    </ligand>
</feature>
<keyword evidence="2 8" id="KW-0645">Protease</keyword>
<reference evidence="11 12" key="1">
    <citation type="journal article" date="2024" name="J Genomics">
        <title>Draft genome sequencing and assembly of Favolaschia claudopus CIRM-BRFM 2984 isolated from oak limbs.</title>
        <authorList>
            <person name="Navarro D."/>
            <person name="Drula E."/>
            <person name="Chaduli D."/>
            <person name="Cazenave R."/>
            <person name="Ahrendt S."/>
            <person name="Wang J."/>
            <person name="Lipzen A."/>
            <person name="Daum C."/>
            <person name="Barry K."/>
            <person name="Grigoriev I.V."/>
            <person name="Favel A."/>
            <person name="Rosso M.N."/>
            <person name="Martin F."/>
        </authorList>
    </citation>
    <scope>NUCLEOTIDE SEQUENCE [LARGE SCALE GENOMIC DNA]</scope>
    <source>
        <strain evidence="11 12">CIRM-BRFM 2984</strain>
    </source>
</reference>
<feature type="binding site" evidence="8">
    <location>
        <position position="535"/>
    </location>
    <ligand>
        <name>Ca(2+)</name>
        <dbReference type="ChEBI" id="CHEBI:29108"/>
    </ligand>
</feature>
<dbReference type="GO" id="GO:0005576">
    <property type="term" value="C:extracellular region"/>
    <property type="evidence" value="ECO:0007669"/>
    <property type="project" value="UniProtKB-SubCell"/>
</dbReference>
<dbReference type="SUPFAM" id="SSF52743">
    <property type="entry name" value="Subtilisin-like"/>
    <property type="match status" value="1"/>
</dbReference>
<dbReference type="GO" id="GO:0004252">
    <property type="term" value="F:serine-type endopeptidase activity"/>
    <property type="evidence" value="ECO:0007669"/>
    <property type="project" value="UniProtKB-UniRule"/>
</dbReference>
<organism evidence="11 12">
    <name type="scientific">Favolaschia claudopus</name>
    <dbReference type="NCBI Taxonomy" id="2862362"/>
    <lineage>
        <taxon>Eukaryota</taxon>
        <taxon>Fungi</taxon>
        <taxon>Dikarya</taxon>
        <taxon>Basidiomycota</taxon>
        <taxon>Agaricomycotina</taxon>
        <taxon>Agaricomycetes</taxon>
        <taxon>Agaricomycetidae</taxon>
        <taxon>Agaricales</taxon>
        <taxon>Marasmiineae</taxon>
        <taxon>Mycenaceae</taxon>
        <taxon>Favolaschia</taxon>
    </lineage>
</organism>
<comment type="subcellular location">
    <subcellularLocation>
        <location evidence="1">Secreted</location>
        <location evidence="1">Extracellular space</location>
    </subcellularLocation>
</comment>
<evidence type="ECO:0000256" key="2">
    <source>
        <dbReference type="ARBA" id="ARBA00022670"/>
    </source>
</evidence>
<feature type="active site" description="Charge relay system" evidence="8">
    <location>
        <position position="289"/>
    </location>
</feature>
<keyword evidence="3 8" id="KW-0479">Metal-binding</keyword>
<keyword evidence="6 8" id="KW-0106">Calcium</keyword>
<evidence type="ECO:0000256" key="5">
    <source>
        <dbReference type="ARBA" id="ARBA00022825"/>
    </source>
</evidence>
<keyword evidence="5 8" id="KW-0720">Serine protease</keyword>
<feature type="active site" description="Charge relay system" evidence="8">
    <location>
        <position position="293"/>
    </location>
</feature>
<dbReference type="GO" id="GO:0008240">
    <property type="term" value="F:tripeptidyl-peptidase activity"/>
    <property type="evidence" value="ECO:0007669"/>
    <property type="project" value="TreeGrafter"/>
</dbReference>
<feature type="binding site" evidence="8">
    <location>
        <position position="557"/>
    </location>
    <ligand>
        <name>Ca(2+)</name>
        <dbReference type="ChEBI" id="CHEBI:29108"/>
    </ligand>
</feature>
<dbReference type="PROSITE" id="PS51695">
    <property type="entry name" value="SEDOLISIN"/>
    <property type="match status" value="1"/>
</dbReference>
<evidence type="ECO:0000256" key="4">
    <source>
        <dbReference type="ARBA" id="ARBA00022801"/>
    </source>
</evidence>
<sequence length="579" mass="61981">MLLLPLANLLALLSVVTCTPLVVHQSRSAAPPGFTSLGAAPDSDVLTLIFALTPDNLPGLENTLKSISTPGNSDFRRWLSRDEVKTFMQPSSETVHAFTSFASAHGLAPNIISPSGDWVSLMLPVFTANQLFGAHFETFSHEALPQPITRTLSISLPSELVDHVEVIYPSTSFPGTPTSRFAPLPSQNMERRPFNRAPLSSSPLCDNSIPRRPVCLQEMYGIPSTPATEKNNSMMVTGYFQIPPNKTDVSAFLKTYRPDMPLDTTYELIRIANATDNSVPPELAVIQLEANLDVEWAISLATGVPLQFLSVGATSPDESLTKGFIETNIYLEGLENPPSVVTTSYAPNEREIDASVARKLCNGYLALGARGISVLFSSADGGVHGSHDNSSIPGGCDNEFFAVFPASCPYVTAVGGTEGFPEIATNSTGGGFSNLFPRPWYQFAAVETFLQSLPTDFPGKFNRSGRAYPDVSAQGGFLDFILQGQTFQGGGTSFSSPIFSAVIALINDRLVAAGKPVLGFLNPWIYANADAFTDVTKGHNSGYTCPAETVAFDATKGWDPLTGIGSPVFDKLLAAAFKI</sequence>
<dbReference type="Proteomes" id="UP001362999">
    <property type="component" value="Unassembled WGS sequence"/>
</dbReference>
<protein>
    <submittedName>
        <fullName evidence="11">Family S53 protease-like protein</fullName>
    </submittedName>
</protein>
<dbReference type="InterPro" id="IPR030400">
    <property type="entry name" value="Sedolisin_dom"/>
</dbReference>
<dbReference type="PROSITE" id="PS00138">
    <property type="entry name" value="SUBTILASE_SER"/>
    <property type="match status" value="1"/>
</dbReference>
<evidence type="ECO:0000313" key="12">
    <source>
        <dbReference type="Proteomes" id="UP001362999"/>
    </source>
</evidence>
<dbReference type="InterPro" id="IPR023828">
    <property type="entry name" value="Peptidase_S8_Ser-AS"/>
</dbReference>
<gene>
    <name evidence="11" type="ORF">R3P38DRAFT_3576819</name>
</gene>
<dbReference type="PANTHER" id="PTHR14218">
    <property type="entry name" value="PROTEASE S8 TRIPEPTIDYL PEPTIDASE I CLN2"/>
    <property type="match status" value="1"/>
</dbReference>
<feature type="signal peptide" evidence="9">
    <location>
        <begin position="1"/>
        <end position="18"/>
    </location>
</feature>
<evidence type="ECO:0000259" key="10">
    <source>
        <dbReference type="PROSITE" id="PS51695"/>
    </source>
</evidence>
<dbReference type="CDD" id="cd04056">
    <property type="entry name" value="Peptidases_S53"/>
    <property type="match status" value="1"/>
</dbReference>
<feature type="domain" description="Peptidase S53" evidence="10">
    <location>
        <begin position="210"/>
        <end position="579"/>
    </location>
</feature>
<feature type="active site" description="Charge relay system" evidence="8">
    <location>
        <position position="493"/>
    </location>
</feature>
<dbReference type="EMBL" id="JAWWNJ010000006">
    <property type="protein sequence ID" value="KAK7053676.1"/>
    <property type="molecule type" value="Genomic_DNA"/>
</dbReference>
<keyword evidence="12" id="KW-1185">Reference proteome</keyword>
<feature type="chain" id="PRO_5043979199" evidence="9">
    <location>
        <begin position="19"/>
        <end position="579"/>
    </location>
</feature>
<evidence type="ECO:0000256" key="7">
    <source>
        <dbReference type="ARBA" id="ARBA00023145"/>
    </source>
</evidence>
<accession>A0AAW0DLQ2</accession>
<evidence type="ECO:0000256" key="9">
    <source>
        <dbReference type="SAM" id="SignalP"/>
    </source>
</evidence>
<comment type="cofactor">
    <cofactor evidence="8">
        <name>Ca(2+)</name>
        <dbReference type="ChEBI" id="CHEBI:29108"/>
    </cofactor>
    <text evidence="8">Binds 1 Ca(2+) ion per subunit.</text>
</comment>
<comment type="caution">
    <text evidence="11">The sequence shown here is derived from an EMBL/GenBank/DDBJ whole genome shotgun (WGS) entry which is preliminary data.</text>
</comment>
<evidence type="ECO:0000256" key="3">
    <source>
        <dbReference type="ARBA" id="ARBA00022723"/>
    </source>
</evidence>
<dbReference type="GO" id="GO:0046872">
    <property type="term" value="F:metal ion binding"/>
    <property type="evidence" value="ECO:0007669"/>
    <property type="project" value="UniProtKB-UniRule"/>
</dbReference>
<proteinExistence type="predicted"/>
<dbReference type="AlphaFoldDB" id="A0AAW0DLQ2"/>
<dbReference type="CDD" id="cd11377">
    <property type="entry name" value="Pro-peptidase_S53"/>
    <property type="match status" value="1"/>
</dbReference>
<keyword evidence="4 8" id="KW-0378">Hydrolase</keyword>
<keyword evidence="9" id="KW-0732">Signal</keyword>
<dbReference type="InterPro" id="IPR036852">
    <property type="entry name" value="Peptidase_S8/S53_dom_sf"/>
</dbReference>
<dbReference type="InterPro" id="IPR015366">
    <property type="entry name" value="S53_propep"/>
</dbReference>
<feature type="binding site" evidence="8">
    <location>
        <position position="559"/>
    </location>
    <ligand>
        <name>Ca(2+)</name>
        <dbReference type="ChEBI" id="CHEBI:29108"/>
    </ligand>
</feature>
<evidence type="ECO:0000256" key="6">
    <source>
        <dbReference type="ARBA" id="ARBA00022837"/>
    </source>
</evidence>
<dbReference type="PANTHER" id="PTHR14218:SF15">
    <property type="entry name" value="TRIPEPTIDYL-PEPTIDASE 1"/>
    <property type="match status" value="1"/>
</dbReference>
<evidence type="ECO:0000313" key="11">
    <source>
        <dbReference type="EMBL" id="KAK7053676.1"/>
    </source>
</evidence>
<dbReference type="GO" id="GO:0006508">
    <property type="term" value="P:proteolysis"/>
    <property type="evidence" value="ECO:0007669"/>
    <property type="project" value="UniProtKB-KW"/>
</dbReference>